<reference evidence="2" key="1">
    <citation type="submission" date="2012-06" db="EMBL/GenBank/DDBJ databases">
        <title>Complete sequence of chromosome of Desulfomonile tiedjei DSM 6799.</title>
        <authorList>
            <person name="Lucas S."/>
            <person name="Copeland A."/>
            <person name="Lapidus A."/>
            <person name="Glavina del Rio T."/>
            <person name="Dalin E."/>
            <person name="Tice H."/>
            <person name="Bruce D."/>
            <person name="Goodwin L."/>
            <person name="Pitluck S."/>
            <person name="Peters L."/>
            <person name="Ovchinnikova G."/>
            <person name="Zeytun A."/>
            <person name="Lu M."/>
            <person name="Kyrpides N."/>
            <person name="Mavromatis K."/>
            <person name="Ivanova N."/>
            <person name="Brettin T."/>
            <person name="Detter J.C."/>
            <person name="Han C."/>
            <person name="Larimer F."/>
            <person name="Land M."/>
            <person name="Hauser L."/>
            <person name="Markowitz V."/>
            <person name="Cheng J.-F."/>
            <person name="Hugenholtz P."/>
            <person name="Woyke T."/>
            <person name="Wu D."/>
            <person name="Spring S."/>
            <person name="Schroeder M."/>
            <person name="Brambilla E."/>
            <person name="Klenk H.-P."/>
            <person name="Eisen J.A."/>
        </authorList>
    </citation>
    <scope>NUCLEOTIDE SEQUENCE [LARGE SCALE GENOMIC DNA]</scope>
    <source>
        <strain evidence="2">ATCC 49306 / DSM 6799 / DCB-1</strain>
    </source>
</reference>
<evidence type="ECO:0000313" key="1">
    <source>
        <dbReference type="EMBL" id="AFM26089.1"/>
    </source>
</evidence>
<dbReference type="InterPro" id="IPR025332">
    <property type="entry name" value="DUF4238"/>
</dbReference>
<dbReference type="AlphaFoldDB" id="I4C948"/>
<accession>I4C948</accession>
<dbReference type="RefSeq" id="WP_014811223.1">
    <property type="nucleotide sequence ID" value="NC_018025.1"/>
</dbReference>
<protein>
    <recommendedName>
        <fullName evidence="3">DUF4238 domain-containing protein</fullName>
    </recommendedName>
</protein>
<keyword evidence="2" id="KW-1185">Reference proteome</keyword>
<sequence length="411" mass="47567">MNESICRHKLINRAGDDQINNIEGLAEVWDEVVQRIIKRMIELIAPQIDGIHVNLREEVTFDVARLMDFIAEKVINLRMEQRSLSQLDEESERQYFLTEEGNTKIEHTACVLSQALQKKYCERWKPKTDALLRNEKNPKKTKLSIKKVEKNHFIPKSFIRRYWSRDGLVCRFTKGKDGSFKSKRIPFSQWGYARNLCSDRLEAYFGLIEGDAVRPIEMLLQVVPLNRPQKEALIGFIVIQQLRNPHLISQSRELMKPLVKSMVGERQSESREYMNSVYETLYENDEFYDLIARPIFNSKWVLIRSERPCFVLPDTCSVFGHHKGLPYSIVPLTPSDCFVALPLAEKGERIVPHYVEADEALAQNIGQALIISAQEQFLADESMTNQGVIEHEPSTLIHRIMSSMIEETADK</sequence>
<gene>
    <name evidence="1" type="ordered locus">Desti_3437</name>
</gene>
<organism evidence="1 2">
    <name type="scientific">Desulfomonile tiedjei (strain ATCC 49306 / DSM 6799 / DCB-1)</name>
    <dbReference type="NCBI Taxonomy" id="706587"/>
    <lineage>
        <taxon>Bacteria</taxon>
        <taxon>Pseudomonadati</taxon>
        <taxon>Thermodesulfobacteriota</taxon>
        <taxon>Desulfomonilia</taxon>
        <taxon>Desulfomonilales</taxon>
        <taxon>Desulfomonilaceae</taxon>
        <taxon>Desulfomonile</taxon>
    </lineage>
</organism>
<evidence type="ECO:0000313" key="2">
    <source>
        <dbReference type="Proteomes" id="UP000006055"/>
    </source>
</evidence>
<dbReference type="Proteomes" id="UP000006055">
    <property type="component" value="Chromosome"/>
</dbReference>
<name>I4C948_DESTA</name>
<dbReference type="KEGG" id="dti:Desti_3437"/>
<proteinExistence type="predicted"/>
<dbReference type="Pfam" id="PF14022">
    <property type="entry name" value="DUF4238"/>
    <property type="match status" value="1"/>
</dbReference>
<dbReference type="OrthoDB" id="7824445at2"/>
<evidence type="ECO:0008006" key="3">
    <source>
        <dbReference type="Google" id="ProtNLM"/>
    </source>
</evidence>
<dbReference type="EMBL" id="CP003360">
    <property type="protein sequence ID" value="AFM26089.1"/>
    <property type="molecule type" value="Genomic_DNA"/>
</dbReference>
<dbReference type="HOGENOM" id="CLU_668567_0_0_7"/>